<name>A0AAD8JJP7_9APIA</name>
<dbReference type="GO" id="GO:0004497">
    <property type="term" value="F:monooxygenase activity"/>
    <property type="evidence" value="ECO:0007669"/>
    <property type="project" value="UniProtKB-KW"/>
</dbReference>
<evidence type="ECO:0000256" key="4">
    <source>
        <dbReference type="ARBA" id="ARBA00022692"/>
    </source>
</evidence>
<dbReference type="EMBL" id="JAUIZM010000001">
    <property type="protein sequence ID" value="KAK1404931.1"/>
    <property type="molecule type" value="Genomic_DNA"/>
</dbReference>
<dbReference type="InterPro" id="IPR036396">
    <property type="entry name" value="Cyt_P450_sf"/>
</dbReference>
<evidence type="ECO:0000256" key="7">
    <source>
        <dbReference type="ARBA" id="ARBA00023002"/>
    </source>
</evidence>
<keyword evidence="3 11" id="KW-0349">Heme</keyword>
<keyword evidence="5 11" id="KW-0479">Metal-binding</keyword>
<evidence type="ECO:0000256" key="5">
    <source>
        <dbReference type="ARBA" id="ARBA00022723"/>
    </source>
</evidence>
<evidence type="ECO:0000256" key="13">
    <source>
        <dbReference type="SAM" id="Phobius"/>
    </source>
</evidence>
<proteinExistence type="inferred from homology"/>
<dbReference type="Proteomes" id="UP001237642">
    <property type="component" value="Unassembled WGS sequence"/>
</dbReference>
<dbReference type="SUPFAM" id="SSF48264">
    <property type="entry name" value="Cytochrome P450"/>
    <property type="match status" value="1"/>
</dbReference>
<evidence type="ECO:0000256" key="6">
    <source>
        <dbReference type="ARBA" id="ARBA00022989"/>
    </source>
</evidence>
<dbReference type="InterPro" id="IPR002401">
    <property type="entry name" value="Cyt_P450_E_grp-I"/>
</dbReference>
<evidence type="ECO:0000256" key="12">
    <source>
        <dbReference type="RuleBase" id="RU000461"/>
    </source>
</evidence>
<sequence>MEVMDTLGLRTIAVSLALALFVGWAWRVFNWVWVTPRKMEKCLRKQGLHGNTYRFLFGDSKENSEMVKNAKSKPINLSGDVVARASPFINHTVKKYGKNSFIWFGPTPRLLITDPELIREVLTKNYRFKKLKQNPIVRMFSNGLGSIEGDQWAQHRKLLTPAFHLQKLKLMLPVMYISCTELVRKWEEKVEKNGWCELDIVPYLRTFTSDVISRTAFGSSYKEGSRVFEIQCQQIQLIMKSLQSVYIPGWRFLPTKNNRRMKELYNEIQSSLENIIDKKTKAMQAGETNSDDLLGVLLESISNEQLQTGPGNVGMSLHDVIGECKLFYFAGQDTTSNVLVWTLILLSNHLDWQIRAREEVLQVLGSRGTPDFDNLNQLKVVTMILHEVLRLYPPGDHLTRMVDEETTLGGLILPPGAEISMPILLLNYDQDEWGEDAKEFNPERFAAGVSNATKNNLAPYIPFGWGPRICIGQNFAMLEAKLGLATILQHFSFELSPSYTHAPTTVVTLQPQHGASLIIRKL</sequence>
<evidence type="ECO:0000256" key="1">
    <source>
        <dbReference type="ARBA" id="ARBA00004370"/>
    </source>
</evidence>
<dbReference type="GO" id="GO:0016705">
    <property type="term" value="F:oxidoreductase activity, acting on paired donors, with incorporation or reduction of molecular oxygen"/>
    <property type="evidence" value="ECO:0007669"/>
    <property type="project" value="InterPro"/>
</dbReference>
<dbReference type="GO" id="GO:0009805">
    <property type="term" value="P:coumarin biosynthetic process"/>
    <property type="evidence" value="ECO:0007669"/>
    <property type="project" value="UniProtKB-ARBA"/>
</dbReference>
<dbReference type="GO" id="GO:0016020">
    <property type="term" value="C:membrane"/>
    <property type="evidence" value="ECO:0007669"/>
    <property type="project" value="UniProtKB-SubCell"/>
</dbReference>
<dbReference type="Gene3D" id="1.10.630.10">
    <property type="entry name" value="Cytochrome P450"/>
    <property type="match status" value="1"/>
</dbReference>
<dbReference type="InterPro" id="IPR001128">
    <property type="entry name" value="Cyt_P450"/>
</dbReference>
<dbReference type="FunFam" id="1.10.630.10:FF:000029">
    <property type="entry name" value="Cytochrome P450 734A1"/>
    <property type="match status" value="1"/>
</dbReference>
<evidence type="ECO:0000256" key="10">
    <source>
        <dbReference type="ARBA" id="ARBA00023136"/>
    </source>
</evidence>
<evidence type="ECO:0000256" key="11">
    <source>
        <dbReference type="PIRSR" id="PIRSR602401-1"/>
    </source>
</evidence>
<evidence type="ECO:0000256" key="3">
    <source>
        <dbReference type="ARBA" id="ARBA00022617"/>
    </source>
</evidence>
<evidence type="ECO:0000313" key="15">
    <source>
        <dbReference type="Proteomes" id="UP001237642"/>
    </source>
</evidence>
<keyword evidence="7 12" id="KW-0560">Oxidoreductase</keyword>
<dbReference type="GO" id="GO:0005506">
    <property type="term" value="F:iron ion binding"/>
    <property type="evidence" value="ECO:0007669"/>
    <property type="project" value="InterPro"/>
</dbReference>
<keyword evidence="4 13" id="KW-0812">Transmembrane</keyword>
<accession>A0AAD8JJP7</accession>
<dbReference type="PANTHER" id="PTHR24282:SF255">
    <property type="entry name" value="CYTOCHROME P450 72A11-RELATED"/>
    <property type="match status" value="1"/>
</dbReference>
<keyword evidence="15" id="KW-1185">Reference proteome</keyword>
<comment type="similarity">
    <text evidence="2 12">Belongs to the cytochrome P450 family.</text>
</comment>
<keyword evidence="9 12" id="KW-0503">Monooxygenase</keyword>
<dbReference type="PRINTS" id="PR00385">
    <property type="entry name" value="P450"/>
</dbReference>
<feature type="binding site" description="axial binding residue" evidence="11">
    <location>
        <position position="470"/>
    </location>
    <ligand>
        <name>heme</name>
        <dbReference type="ChEBI" id="CHEBI:30413"/>
    </ligand>
    <ligandPart>
        <name>Fe</name>
        <dbReference type="ChEBI" id="CHEBI:18248"/>
    </ligandPart>
</feature>
<keyword evidence="10 13" id="KW-0472">Membrane</keyword>
<dbReference type="CDD" id="cd20642">
    <property type="entry name" value="CYP72"/>
    <property type="match status" value="1"/>
</dbReference>
<organism evidence="14 15">
    <name type="scientific">Heracleum sosnowskyi</name>
    <dbReference type="NCBI Taxonomy" id="360622"/>
    <lineage>
        <taxon>Eukaryota</taxon>
        <taxon>Viridiplantae</taxon>
        <taxon>Streptophyta</taxon>
        <taxon>Embryophyta</taxon>
        <taxon>Tracheophyta</taxon>
        <taxon>Spermatophyta</taxon>
        <taxon>Magnoliopsida</taxon>
        <taxon>eudicotyledons</taxon>
        <taxon>Gunneridae</taxon>
        <taxon>Pentapetalae</taxon>
        <taxon>asterids</taxon>
        <taxon>campanulids</taxon>
        <taxon>Apiales</taxon>
        <taxon>Apiaceae</taxon>
        <taxon>Apioideae</taxon>
        <taxon>apioid superclade</taxon>
        <taxon>Tordylieae</taxon>
        <taxon>Tordyliinae</taxon>
        <taxon>Heracleum</taxon>
    </lineage>
</organism>
<comment type="subcellular location">
    <subcellularLocation>
        <location evidence="1">Membrane</location>
    </subcellularLocation>
</comment>
<feature type="transmembrane region" description="Helical" evidence="13">
    <location>
        <begin position="12"/>
        <end position="34"/>
    </location>
</feature>
<dbReference type="InterPro" id="IPR017972">
    <property type="entry name" value="Cyt_P450_CS"/>
</dbReference>
<dbReference type="PANTHER" id="PTHR24282">
    <property type="entry name" value="CYTOCHROME P450 FAMILY MEMBER"/>
    <property type="match status" value="1"/>
</dbReference>
<dbReference type="GO" id="GO:0020037">
    <property type="term" value="F:heme binding"/>
    <property type="evidence" value="ECO:0007669"/>
    <property type="project" value="InterPro"/>
</dbReference>
<keyword evidence="6 13" id="KW-1133">Transmembrane helix</keyword>
<comment type="cofactor">
    <cofactor evidence="11">
        <name>heme</name>
        <dbReference type="ChEBI" id="CHEBI:30413"/>
    </cofactor>
</comment>
<reference evidence="14" key="2">
    <citation type="submission" date="2023-05" db="EMBL/GenBank/DDBJ databases">
        <authorList>
            <person name="Schelkunov M.I."/>
        </authorList>
    </citation>
    <scope>NUCLEOTIDE SEQUENCE</scope>
    <source>
        <strain evidence="14">Hsosn_3</strain>
        <tissue evidence="14">Leaf</tissue>
    </source>
</reference>
<dbReference type="PROSITE" id="PS00086">
    <property type="entry name" value="CYTOCHROME_P450"/>
    <property type="match status" value="1"/>
</dbReference>
<comment type="caution">
    <text evidence="14">The sequence shown here is derived from an EMBL/GenBank/DDBJ whole genome shotgun (WGS) entry which is preliminary data.</text>
</comment>
<gene>
    <name evidence="14" type="ORF">POM88_004536</name>
</gene>
<dbReference type="PRINTS" id="PR00463">
    <property type="entry name" value="EP450I"/>
</dbReference>
<dbReference type="Pfam" id="PF00067">
    <property type="entry name" value="p450"/>
    <property type="match status" value="1"/>
</dbReference>
<evidence type="ECO:0000313" key="14">
    <source>
        <dbReference type="EMBL" id="KAK1404931.1"/>
    </source>
</evidence>
<evidence type="ECO:0000256" key="9">
    <source>
        <dbReference type="ARBA" id="ARBA00023033"/>
    </source>
</evidence>
<dbReference type="AlphaFoldDB" id="A0AAD8JJP7"/>
<keyword evidence="8 11" id="KW-0408">Iron</keyword>
<reference evidence="14" key="1">
    <citation type="submission" date="2023-02" db="EMBL/GenBank/DDBJ databases">
        <title>Genome of toxic invasive species Heracleum sosnowskyi carries increased number of genes despite the absence of recent whole-genome duplications.</title>
        <authorList>
            <person name="Schelkunov M."/>
            <person name="Shtratnikova V."/>
            <person name="Makarenko M."/>
            <person name="Klepikova A."/>
            <person name="Omelchenko D."/>
            <person name="Novikova G."/>
            <person name="Obukhova E."/>
            <person name="Bogdanov V."/>
            <person name="Penin A."/>
            <person name="Logacheva M."/>
        </authorList>
    </citation>
    <scope>NUCLEOTIDE SEQUENCE</scope>
    <source>
        <strain evidence="14">Hsosn_3</strain>
        <tissue evidence="14">Leaf</tissue>
    </source>
</reference>
<protein>
    <submittedName>
        <fullName evidence="14">7-deoxyloganic acid 7-hydroxylase-like protein</fullName>
    </submittedName>
</protein>
<evidence type="ECO:0000256" key="8">
    <source>
        <dbReference type="ARBA" id="ARBA00023004"/>
    </source>
</evidence>
<dbReference type="InterPro" id="IPR050665">
    <property type="entry name" value="Cytochrome_P450_Monooxygen"/>
</dbReference>
<evidence type="ECO:0000256" key="2">
    <source>
        <dbReference type="ARBA" id="ARBA00010617"/>
    </source>
</evidence>